<proteinExistence type="inferred from homology"/>
<dbReference type="InterPro" id="IPR022313">
    <property type="entry name" value="Phe/His_NH3-lyase_AS"/>
</dbReference>
<dbReference type="CDD" id="cd00332">
    <property type="entry name" value="PAL-HAL"/>
    <property type="match status" value="1"/>
</dbReference>
<dbReference type="InterPro" id="IPR008948">
    <property type="entry name" value="L-Aspartase-like"/>
</dbReference>
<dbReference type="Gene3D" id="1.10.275.10">
    <property type="entry name" value="Fumarase/aspartase (N-terminal domain)"/>
    <property type="match status" value="1"/>
</dbReference>
<comment type="pathway">
    <text evidence="1 8">Amino-acid degradation; L-histidine degradation into L-glutamate; N-formimidoyl-L-glutamate from L-histidine: step 1/3.</text>
</comment>
<keyword evidence="4 7" id="KW-0456">Lyase</keyword>
<dbReference type="EC" id="4.3.1.3" evidence="2 6"/>
<evidence type="ECO:0000256" key="4">
    <source>
        <dbReference type="ARBA" id="ARBA00023239"/>
    </source>
</evidence>
<name>F2LUI7_HIPMA</name>
<dbReference type="eggNOG" id="COG2986">
    <property type="taxonomic scope" value="Bacteria"/>
</dbReference>
<dbReference type="Gene3D" id="1.20.200.10">
    <property type="entry name" value="Fumarase/aspartase (Central domain)"/>
    <property type="match status" value="1"/>
</dbReference>
<dbReference type="AlphaFoldDB" id="F2LUI7"/>
<keyword evidence="3 8" id="KW-0369">Histidine metabolism</keyword>
<comment type="similarity">
    <text evidence="7">Belongs to the PAL/histidase family.</text>
</comment>
<dbReference type="RefSeq" id="WP_013682603.1">
    <property type="nucleotide sequence ID" value="NC_015318.1"/>
</dbReference>
<evidence type="ECO:0000256" key="8">
    <source>
        <dbReference type="RuleBase" id="RU004479"/>
    </source>
</evidence>
<dbReference type="UniPathway" id="UPA00379">
    <property type="reaction ID" value="UER00549"/>
</dbReference>
<evidence type="ECO:0000256" key="9">
    <source>
        <dbReference type="RuleBase" id="RU004480"/>
    </source>
</evidence>
<evidence type="ECO:0000313" key="10">
    <source>
        <dbReference type="EMBL" id="AEA34577.1"/>
    </source>
</evidence>
<dbReference type="Pfam" id="PF00221">
    <property type="entry name" value="Lyase_aromatic"/>
    <property type="match status" value="1"/>
</dbReference>
<reference evidence="10 11" key="1">
    <citation type="journal article" date="2011" name="Stand. Genomic Sci.">
        <title>Complete genome sequence of the thermophilic sulfur-reducer Hippea maritima type strain (MH(2)).</title>
        <authorList>
            <person name="Huntemann M."/>
            <person name="Lu M."/>
            <person name="Nolan M."/>
            <person name="Lapidus A."/>
            <person name="Lucas S."/>
            <person name="Hammon N."/>
            <person name="Deshpande S."/>
            <person name="Cheng J.F."/>
            <person name="Tapia R."/>
            <person name="Han C."/>
            <person name="Goodwin L."/>
            <person name="Pitluck S."/>
            <person name="Liolios K."/>
            <person name="Pagani I."/>
            <person name="Ivanova N."/>
            <person name="Ovchinikova G."/>
            <person name="Pati A."/>
            <person name="Chen A."/>
            <person name="Palaniappan K."/>
            <person name="Land M."/>
            <person name="Hauser L."/>
            <person name="Jeffries C.D."/>
            <person name="Detter J.C."/>
            <person name="Brambilla E.M."/>
            <person name="Rohde M."/>
            <person name="Spring S."/>
            <person name="Goker M."/>
            <person name="Woyke T."/>
            <person name="Bristow J."/>
            <person name="Eisen J.A."/>
            <person name="Markowitz V."/>
            <person name="Hugenholtz P."/>
            <person name="Kyrpides N.C."/>
            <person name="Klenk H.P."/>
            <person name="Mavromatis K."/>
        </authorList>
    </citation>
    <scope>NUCLEOTIDE SEQUENCE [LARGE SCALE GENOMIC DNA]</scope>
    <source>
        <strain evidence="11">ATCC 700847 / DSM 10411 / MH2</strain>
    </source>
</reference>
<dbReference type="NCBIfam" id="TIGR01225">
    <property type="entry name" value="hutH"/>
    <property type="match status" value="1"/>
</dbReference>
<sequence length="516" mass="56936">MKVFRYGIDKLTIGAAIGIAEGKIKGELNDVAKSNVLRGFSAIGEILKRDEAVYGVNTGFGVLCRTVISKEDTTRLQYNLLKSHACGIGKPVEPMVAKLMMIIKVHSLTLGYSGVSLDTIERIIWHIENDVIPVVPEKGSVGASGDLAPLAHLFLPLVGLGEVFYKGERKQALEVLKEHGLKPLRLHPKEGLALINGTQFISAFATFGAYRFARYLDAADIISAVSIEATKSSIKPFDYRLHDLRPYDGCRYVANRVRLLLEDSEIVRSHANCNKVQDPYSFRCIPQVHGAAREAFLQLKRTLDVELNSVTDNPVIIDKDTVISGGNFHGEPVALPLDYATLAASELGNISDRRVYLLLSGDDDVPKMLLRDVGINSGFMISQYLTAALASENKSLSFPASADSIPTSLGQEDHVSMGSIAARKFNAVLDNLSYILAVELLLSAQALEFRRPLRSTPLVEYVHDVVRERVSFAEEDRIFSEDINKVHRLIEDGAFIEQVNNSLKVDNSFKEKFSVY</sequence>
<protein>
    <recommendedName>
        <fullName evidence="2 6">Histidine ammonia-lyase</fullName>
        <ecNumber evidence="2 6">4.3.1.3</ecNumber>
    </recommendedName>
</protein>
<dbReference type="HOGENOM" id="CLU_014801_4_0_7"/>
<organism evidence="10 11">
    <name type="scientific">Hippea maritima (strain ATCC 700847 / DSM 10411 / MH2)</name>
    <dbReference type="NCBI Taxonomy" id="760142"/>
    <lineage>
        <taxon>Bacteria</taxon>
        <taxon>Pseudomonadati</taxon>
        <taxon>Campylobacterota</taxon>
        <taxon>Desulfurellia</taxon>
        <taxon>Desulfurellales</taxon>
        <taxon>Hippeaceae</taxon>
        <taxon>Hippea</taxon>
    </lineage>
</organism>
<dbReference type="InterPro" id="IPR005921">
    <property type="entry name" value="HutH"/>
</dbReference>
<evidence type="ECO:0000256" key="6">
    <source>
        <dbReference type="NCBIfam" id="TIGR01225"/>
    </source>
</evidence>
<dbReference type="OrthoDB" id="9806955at2"/>
<dbReference type="SUPFAM" id="SSF48557">
    <property type="entry name" value="L-aspartase-like"/>
    <property type="match status" value="1"/>
</dbReference>
<evidence type="ECO:0000256" key="2">
    <source>
        <dbReference type="ARBA" id="ARBA00012994"/>
    </source>
</evidence>
<dbReference type="EMBL" id="CP002606">
    <property type="protein sequence ID" value="AEA34577.1"/>
    <property type="molecule type" value="Genomic_DNA"/>
</dbReference>
<comment type="catalytic activity">
    <reaction evidence="5 8">
        <text>L-histidine = trans-urocanate + NH4(+)</text>
        <dbReference type="Rhea" id="RHEA:21232"/>
        <dbReference type="ChEBI" id="CHEBI:17771"/>
        <dbReference type="ChEBI" id="CHEBI:28938"/>
        <dbReference type="ChEBI" id="CHEBI:57595"/>
        <dbReference type="EC" id="4.3.1.3"/>
    </reaction>
</comment>
<dbReference type="GO" id="GO:0005737">
    <property type="term" value="C:cytoplasm"/>
    <property type="evidence" value="ECO:0007669"/>
    <property type="project" value="UniProtKB-SubCell"/>
</dbReference>
<dbReference type="KEGG" id="hmr:Hipma_1627"/>
<accession>F2LUI7</accession>
<comment type="subcellular location">
    <subcellularLocation>
        <location evidence="9">Cytoplasm</location>
    </subcellularLocation>
</comment>
<dbReference type="GO" id="GO:0019557">
    <property type="term" value="P:L-histidine catabolic process to glutamate and formate"/>
    <property type="evidence" value="ECO:0007669"/>
    <property type="project" value="UniProtKB-UniPathway"/>
</dbReference>
<dbReference type="InParanoid" id="F2LUI7"/>
<dbReference type="PANTHER" id="PTHR10362">
    <property type="entry name" value="HISTIDINE AMMONIA-LYASE"/>
    <property type="match status" value="1"/>
</dbReference>
<dbReference type="Proteomes" id="UP000008139">
    <property type="component" value="Chromosome"/>
</dbReference>
<dbReference type="GO" id="GO:0019556">
    <property type="term" value="P:L-histidine catabolic process to glutamate and formamide"/>
    <property type="evidence" value="ECO:0007669"/>
    <property type="project" value="UniProtKB-UniPathway"/>
</dbReference>
<evidence type="ECO:0000313" key="11">
    <source>
        <dbReference type="Proteomes" id="UP000008139"/>
    </source>
</evidence>
<dbReference type="InterPro" id="IPR024083">
    <property type="entry name" value="Fumarase/histidase_N"/>
</dbReference>
<evidence type="ECO:0000256" key="1">
    <source>
        <dbReference type="ARBA" id="ARBA00005113"/>
    </source>
</evidence>
<dbReference type="InterPro" id="IPR001106">
    <property type="entry name" value="Aromatic_Lyase"/>
</dbReference>
<dbReference type="STRING" id="760142.Hipma_1627"/>
<dbReference type="FunFam" id="1.10.275.10:FF:000005">
    <property type="entry name" value="Histidine ammonia-lyase"/>
    <property type="match status" value="1"/>
</dbReference>
<keyword evidence="11" id="KW-1185">Reference proteome</keyword>
<evidence type="ECO:0000256" key="7">
    <source>
        <dbReference type="RuleBase" id="RU003954"/>
    </source>
</evidence>
<evidence type="ECO:0000256" key="5">
    <source>
        <dbReference type="ARBA" id="ARBA00049269"/>
    </source>
</evidence>
<dbReference type="GO" id="GO:0004397">
    <property type="term" value="F:histidine ammonia-lyase activity"/>
    <property type="evidence" value="ECO:0007669"/>
    <property type="project" value="UniProtKB-UniRule"/>
</dbReference>
<evidence type="ECO:0000256" key="3">
    <source>
        <dbReference type="ARBA" id="ARBA00022808"/>
    </source>
</evidence>
<dbReference type="PROSITE" id="PS00488">
    <property type="entry name" value="PAL_HISTIDASE"/>
    <property type="match status" value="1"/>
</dbReference>
<gene>
    <name evidence="10" type="ordered locus">Hipma_1627</name>
</gene>
<reference evidence="11" key="2">
    <citation type="submission" date="2011-03" db="EMBL/GenBank/DDBJ databases">
        <title>The complete genome of Hippea maritima DSM 10411.</title>
        <authorList>
            <consortium name="US DOE Joint Genome Institute (JGI-PGF)"/>
            <person name="Lucas S."/>
            <person name="Copeland A."/>
            <person name="Lapidus A."/>
            <person name="Bruce D."/>
            <person name="Goodwin L."/>
            <person name="Pitluck S."/>
            <person name="Peters L."/>
            <person name="Kyrpides N."/>
            <person name="Mavromatis K."/>
            <person name="Pagani I."/>
            <person name="Ivanova N."/>
            <person name="Mikhailova N."/>
            <person name="Lu M."/>
            <person name="Detter J.C."/>
            <person name="Tapia R."/>
            <person name="Han C."/>
            <person name="Land M."/>
            <person name="Hauser L."/>
            <person name="Markowitz V."/>
            <person name="Cheng J.-F."/>
            <person name="Hugenholtz P."/>
            <person name="Woyke T."/>
            <person name="Wu D."/>
            <person name="Spring S."/>
            <person name="Schroeder M."/>
            <person name="Brambilla E."/>
            <person name="Klenk H.-P."/>
            <person name="Eisen J.A."/>
        </authorList>
    </citation>
    <scope>NUCLEOTIDE SEQUENCE [LARGE SCALE GENOMIC DNA]</scope>
    <source>
        <strain evidence="11">ATCC 700847 / DSM 10411 / MH2</strain>
    </source>
</reference>
<dbReference type="NCBIfam" id="NF006871">
    <property type="entry name" value="PRK09367.1"/>
    <property type="match status" value="1"/>
</dbReference>